<proteinExistence type="predicted"/>
<dbReference type="EMBL" id="RXOC01000004">
    <property type="protein sequence ID" value="RXF70599.1"/>
    <property type="molecule type" value="Genomic_DNA"/>
</dbReference>
<dbReference type="PANTHER" id="PTHR43861">
    <property type="entry name" value="TRANS-ACONITATE 2-METHYLTRANSFERASE-RELATED"/>
    <property type="match status" value="1"/>
</dbReference>
<reference evidence="3 4" key="1">
    <citation type="submission" date="2018-12" db="EMBL/GenBank/DDBJ databases">
        <title>The Draft Genome Sequence of the Soil Bacterium Pedobacter tournemirensis R1.</title>
        <authorList>
            <person name="He J."/>
        </authorList>
    </citation>
    <scope>NUCLEOTIDE SEQUENCE [LARGE SCALE GENOMIC DNA]</scope>
    <source>
        <strain evidence="3 4">R1</strain>
    </source>
</reference>
<dbReference type="Pfam" id="PF13649">
    <property type="entry name" value="Methyltransf_25"/>
    <property type="match status" value="1"/>
</dbReference>
<dbReference type="GO" id="GO:0008168">
    <property type="term" value="F:methyltransferase activity"/>
    <property type="evidence" value="ECO:0007669"/>
    <property type="project" value="UniProtKB-KW"/>
</dbReference>
<evidence type="ECO:0000313" key="4">
    <source>
        <dbReference type="Proteomes" id="UP000290848"/>
    </source>
</evidence>
<keyword evidence="1 3" id="KW-0808">Transferase</keyword>
<gene>
    <name evidence="3" type="ORF">EKH83_08135</name>
</gene>
<feature type="domain" description="Methyltransferase" evidence="2">
    <location>
        <begin position="56"/>
        <end position="154"/>
    </location>
</feature>
<sequence>MFINNNPMSNKAASVFFDQKFSETYDERNRNLSPIFKNLHFLLGLVLADLPVNAHILCVGVGTGEEIIALSAAHPDWQFTGIEPSVPMAGICKEKIQEIGLADRCTILNGYLSDVDQGANYDAVLCLLVTHFITDHNERQLMFNDMYARLKEGGYLINADISDNMSSPQFQSILEKWKVMHKHSGASEQALENMEKALATHVSVVSKDKMESFLRGAGFALPVQFFQSLLIRAWYSKKE</sequence>
<dbReference type="Gene3D" id="3.40.50.150">
    <property type="entry name" value="Vaccinia Virus protein VP39"/>
    <property type="match status" value="1"/>
</dbReference>
<accession>A0A4Q0MCH4</accession>
<protein>
    <submittedName>
        <fullName evidence="3">Methyltransferase domain-containing protein</fullName>
    </submittedName>
</protein>
<dbReference type="CDD" id="cd02440">
    <property type="entry name" value="AdoMet_MTases"/>
    <property type="match status" value="1"/>
</dbReference>
<dbReference type="PANTHER" id="PTHR43861:SF6">
    <property type="entry name" value="METHYLTRANSFERASE TYPE 11"/>
    <property type="match status" value="1"/>
</dbReference>
<organism evidence="3 4">
    <name type="scientific">Arcticibacter tournemirensis</name>
    <dbReference type="NCBI Taxonomy" id="699437"/>
    <lineage>
        <taxon>Bacteria</taxon>
        <taxon>Pseudomonadati</taxon>
        <taxon>Bacteroidota</taxon>
        <taxon>Sphingobacteriia</taxon>
        <taxon>Sphingobacteriales</taxon>
        <taxon>Sphingobacteriaceae</taxon>
        <taxon>Arcticibacter</taxon>
    </lineage>
</organism>
<comment type="caution">
    <text evidence="3">The sequence shown here is derived from an EMBL/GenBank/DDBJ whole genome shotgun (WGS) entry which is preliminary data.</text>
</comment>
<dbReference type="InterPro" id="IPR029063">
    <property type="entry name" value="SAM-dependent_MTases_sf"/>
</dbReference>
<dbReference type="InterPro" id="IPR041698">
    <property type="entry name" value="Methyltransf_25"/>
</dbReference>
<keyword evidence="3" id="KW-0489">Methyltransferase</keyword>
<dbReference type="SUPFAM" id="SSF53335">
    <property type="entry name" value="S-adenosyl-L-methionine-dependent methyltransferases"/>
    <property type="match status" value="1"/>
</dbReference>
<dbReference type="GO" id="GO:0032259">
    <property type="term" value="P:methylation"/>
    <property type="evidence" value="ECO:0007669"/>
    <property type="project" value="UniProtKB-KW"/>
</dbReference>
<evidence type="ECO:0000259" key="2">
    <source>
        <dbReference type="Pfam" id="PF13649"/>
    </source>
</evidence>
<name>A0A4Q0MCH4_9SPHI</name>
<evidence type="ECO:0000313" key="3">
    <source>
        <dbReference type="EMBL" id="RXF70599.1"/>
    </source>
</evidence>
<dbReference type="Proteomes" id="UP000290848">
    <property type="component" value="Unassembled WGS sequence"/>
</dbReference>
<dbReference type="AlphaFoldDB" id="A0A4Q0MCH4"/>
<evidence type="ECO:0000256" key="1">
    <source>
        <dbReference type="ARBA" id="ARBA00022679"/>
    </source>
</evidence>